<keyword evidence="3" id="KW-1185">Reference proteome</keyword>
<name>A0ABV9L5N3_9BACT</name>
<dbReference type="EMBL" id="JBHSGN010000175">
    <property type="protein sequence ID" value="MFC4677123.1"/>
    <property type="molecule type" value="Genomic_DNA"/>
</dbReference>
<keyword evidence="1" id="KW-0472">Membrane</keyword>
<comment type="caution">
    <text evidence="2">The sequence shown here is derived from an EMBL/GenBank/DDBJ whole genome shotgun (WGS) entry which is preliminary data.</text>
</comment>
<gene>
    <name evidence="2" type="ORF">ACFO6W_25915</name>
</gene>
<evidence type="ECO:0000313" key="3">
    <source>
        <dbReference type="Proteomes" id="UP001596023"/>
    </source>
</evidence>
<organism evidence="2 3">
    <name type="scientific">Dysgonomonas termitidis</name>
    <dbReference type="NCBI Taxonomy" id="1516126"/>
    <lineage>
        <taxon>Bacteria</taxon>
        <taxon>Pseudomonadati</taxon>
        <taxon>Bacteroidota</taxon>
        <taxon>Bacteroidia</taxon>
        <taxon>Bacteroidales</taxon>
        <taxon>Dysgonomonadaceae</taxon>
        <taxon>Dysgonomonas</taxon>
    </lineage>
</organism>
<feature type="transmembrane region" description="Helical" evidence="1">
    <location>
        <begin position="38"/>
        <end position="59"/>
    </location>
</feature>
<evidence type="ECO:0000313" key="2">
    <source>
        <dbReference type="EMBL" id="MFC4677123.1"/>
    </source>
</evidence>
<sequence>MICRKCNFKNDADACFCENCGADLQEIRIEKPRNKWNLSLIINGVFCFIIVVFTVIISINEGSSNHAEYPTFEAVDSISYENEAAKDSVALSKVIQDSMVSSQVKTEAASKKTISENTESYYNVITEFAYIYDYYGNSETDAYFDKIPAGSYYPYGTTLLIEYEFKGFGKITYRDEKGNNVRGFILMSDLKRN</sequence>
<protein>
    <recommendedName>
        <fullName evidence="4">Zinc ribbon domain-containing protein</fullName>
    </recommendedName>
</protein>
<dbReference type="RefSeq" id="WP_380002004.1">
    <property type="nucleotide sequence ID" value="NZ_JBHSGN010000175.1"/>
</dbReference>
<reference evidence="3" key="1">
    <citation type="journal article" date="2019" name="Int. J. Syst. Evol. Microbiol.">
        <title>The Global Catalogue of Microorganisms (GCM) 10K type strain sequencing project: providing services to taxonomists for standard genome sequencing and annotation.</title>
        <authorList>
            <consortium name="The Broad Institute Genomics Platform"/>
            <consortium name="The Broad Institute Genome Sequencing Center for Infectious Disease"/>
            <person name="Wu L."/>
            <person name="Ma J."/>
        </authorList>
    </citation>
    <scope>NUCLEOTIDE SEQUENCE [LARGE SCALE GENOMIC DNA]</scope>
    <source>
        <strain evidence="3">CCUG 66188</strain>
    </source>
</reference>
<keyword evidence="1" id="KW-1133">Transmembrane helix</keyword>
<evidence type="ECO:0008006" key="4">
    <source>
        <dbReference type="Google" id="ProtNLM"/>
    </source>
</evidence>
<proteinExistence type="predicted"/>
<accession>A0ABV9L5N3</accession>
<dbReference type="Proteomes" id="UP001596023">
    <property type="component" value="Unassembled WGS sequence"/>
</dbReference>
<evidence type="ECO:0000256" key="1">
    <source>
        <dbReference type="SAM" id="Phobius"/>
    </source>
</evidence>
<keyword evidence="1" id="KW-0812">Transmembrane</keyword>